<dbReference type="InterPro" id="IPR039361">
    <property type="entry name" value="Cyclin"/>
</dbReference>
<dbReference type="FunFam" id="1.10.472.10:FF:000093">
    <property type="entry name" value="Predicted protein"/>
    <property type="match status" value="1"/>
</dbReference>
<accession>A0A7S1G0G6</accession>
<keyword evidence="1" id="KW-0195">Cyclin</keyword>
<dbReference type="Pfam" id="PF02984">
    <property type="entry name" value="Cyclin_C"/>
    <property type="match status" value="1"/>
</dbReference>
<name>A0A7S1G0G6_9STRA</name>
<dbReference type="Gene3D" id="1.10.472.10">
    <property type="entry name" value="Cyclin-like"/>
    <property type="match status" value="2"/>
</dbReference>
<feature type="domain" description="Cyclin N-terminal" evidence="2">
    <location>
        <begin position="80"/>
        <end position="188"/>
    </location>
</feature>
<dbReference type="Pfam" id="PF00134">
    <property type="entry name" value="Cyclin_N"/>
    <property type="match status" value="1"/>
</dbReference>
<dbReference type="EMBL" id="HBFR01034687">
    <property type="protein sequence ID" value="CAD8898103.1"/>
    <property type="molecule type" value="Transcribed_RNA"/>
</dbReference>
<evidence type="ECO:0000259" key="3">
    <source>
        <dbReference type="Pfam" id="PF02984"/>
    </source>
</evidence>
<feature type="domain" description="Cyclin C-terminal" evidence="3">
    <location>
        <begin position="191"/>
        <end position="258"/>
    </location>
</feature>
<proteinExistence type="predicted"/>
<dbReference type="AlphaFoldDB" id="A0A7S1G0G6"/>
<evidence type="ECO:0000259" key="2">
    <source>
        <dbReference type="Pfam" id="PF00134"/>
    </source>
</evidence>
<gene>
    <name evidence="4" type="ORF">CHYS00102_LOCUS25317</name>
</gene>
<sequence length="293" mass="33393">MHSVSKIKKQTKRASPAVITTISDVSPDDDFSPSHINSISSSEHSFPLPEKGRTIDMLAGLFYQEELAVYNRFPEDGINFELKKTIQHAHWRQKMCEWQYKVIDSVKLSREVVFTSMSFTDRITKAHGCLDESFFRLISVVSLYVAMKLKHQKKVSASTLSKICGGYYSAKKICSMESFLLKTLEWYLHPPTPHSFVILLSTFLPSSIGQKKRTTIIKQACYFCELATLDYFFVQIKPSTISFVCILEGMYGIKQECLDLFLFSLSEFKIISGNPKHFQDASSRLKKIISASC</sequence>
<dbReference type="InterPro" id="IPR036915">
    <property type="entry name" value="Cyclin-like_sf"/>
</dbReference>
<dbReference type="InterPro" id="IPR004367">
    <property type="entry name" value="Cyclin_C-dom"/>
</dbReference>
<evidence type="ECO:0008006" key="5">
    <source>
        <dbReference type="Google" id="ProtNLM"/>
    </source>
</evidence>
<dbReference type="PANTHER" id="PTHR10177">
    <property type="entry name" value="CYCLINS"/>
    <property type="match status" value="1"/>
</dbReference>
<evidence type="ECO:0000256" key="1">
    <source>
        <dbReference type="ARBA" id="ARBA00023127"/>
    </source>
</evidence>
<protein>
    <recommendedName>
        <fullName evidence="5">Cyclin N-terminal domain-containing protein</fullName>
    </recommendedName>
</protein>
<reference evidence="4" key="1">
    <citation type="submission" date="2021-01" db="EMBL/GenBank/DDBJ databases">
        <authorList>
            <person name="Corre E."/>
            <person name="Pelletier E."/>
            <person name="Niang G."/>
            <person name="Scheremetjew M."/>
            <person name="Finn R."/>
            <person name="Kale V."/>
            <person name="Holt S."/>
            <person name="Cochrane G."/>
            <person name="Meng A."/>
            <person name="Brown T."/>
            <person name="Cohen L."/>
        </authorList>
    </citation>
    <scope>NUCLEOTIDE SEQUENCE</scope>
    <source>
        <strain evidence="4">308</strain>
    </source>
</reference>
<dbReference type="InterPro" id="IPR006671">
    <property type="entry name" value="Cyclin_N"/>
</dbReference>
<evidence type="ECO:0000313" key="4">
    <source>
        <dbReference type="EMBL" id="CAD8898103.1"/>
    </source>
</evidence>
<dbReference type="SUPFAM" id="SSF47954">
    <property type="entry name" value="Cyclin-like"/>
    <property type="match status" value="2"/>
</dbReference>
<organism evidence="4">
    <name type="scientific">Corethron hystrix</name>
    <dbReference type="NCBI Taxonomy" id="216773"/>
    <lineage>
        <taxon>Eukaryota</taxon>
        <taxon>Sar</taxon>
        <taxon>Stramenopiles</taxon>
        <taxon>Ochrophyta</taxon>
        <taxon>Bacillariophyta</taxon>
        <taxon>Coscinodiscophyceae</taxon>
        <taxon>Corethrophycidae</taxon>
        <taxon>Corethrales</taxon>
        <taxon>Corethraceae</taxon>
        <taxon>Corethron</taxon>
    </lineage>
</organism>